<name>A0A8J2XPB8_9GAMM</name>
<feature type="transmembrane region" description="Helical" evidence="1">
    <location>
        <begin position="238"/>
        <end position="256"/>
    </location>
</feature>
<feature type="transmembrane region" description="Helical" evidence="1">
    <location>
        <begin position="104"/>
        <end position="129"/>
    </location>
</feature>
<protein>
    <submittedName>
        <fullName evidence="2">Membrane protein</fullName>
    </submittedName>
</protein>
<reference evidence="3" key="1">
    <citation type="journal article" date="2019" name="Int. J. Syst. Evol. Microbiol.">
        <title>The Global Catalogue of Microorganisms (GCM) 10K type strain sequencing project: providing services to taxonomists for standard genome sequencing and annotation.</title>
        <authorList>
            <consortium name="The Broad Institute Genomics Platform"/>
            <consortium name="The Broad Institute Genome Sequencing Center for Infectious Disease"/>
            <person name="Wu L."/>
            <person name="Ma J."/>
        </authorList>
    </citation>
    <scope>NUCLEOTIDE SEQUENCE [LARGE SCALE GENOMIC DNA]</scope>
    <source>
        <strain evidence="3">CGMCC 1.10130</strain>
    </source>
</reference>
<evidence type="ECO:0000313" key="2">
    <source>
        <dbReference type="EMBL" id="GGA78876.1"/>
    </source>
</evidence>
<feature type="transmembrane region" description="Helical" evidence="1">
    <location>
        <begin position="359"/>
        <end position="380"/>
    </location>
</feature>
<feature type="transmembrane region" description="Helical" evidence="1">
    <location>
        <begin position="41"/>
        <end position="58"/>
    </location>
</feature>
<proteinExistence type="predicted"/>
<evidence type="ECO:0000256" key="1">
    <source>
        <dbReference type="SAM" id="Phobius"/>
    </source>
</evidence>
<gene>
    <name evidence="2" type="ORF">GCM10011369_21040</name>
</gene>
<dbReference type="Pfam" id="PF05684">
    <property type="entry name" value="DUF819"/>
    <property type="match status" value="1"/>
</dbReference>
<keyword evidence="1" id="KW-1133">Transmembrane helix</keyword>
<dbReference type="RefSeq" id="WP_224745917.1">
    <property type="nucleotide sequence ID" value="NZ_BMDX01000009.1"/>
</dbReference>
<dbReference type="InterPro" id="IPR008537">
    <property type="entry name" value="DUF819"/>
</dbReference>
<sequence>MSHDMHQALITNDAVVLGLLAIILGAIFVTHASPHPFWRKFYTVIPAVLLCYFLPSLLNTFGIVDGHGSSMYHVSTRYLLPACLVLLTISIDLKAIIALGPKALIMFLTGTFGIVIGGPIAILLMSMVYPDAVGGAGPDAVWRGMTTVAGSWIGGGANQAAMKEVYEVGDKIFSSMVTVDVIVANIWMACLLMMAGRAKEIDAKVGADSSAIEDLKNKVEAYHAEHARIPSGTDLMKIVAWGFGITGLAHFGADFLGPWFAENYPALKPYSVHSKFFWLVVIATTVGLSLSFTRVRHIEAAGASKVASVMIYILVASIGLHMDITAIAESPQYFVVGMIWMSIHASLMLIVARVIKAPLFFMAVGSQANVGGAASAPVVASAFHPSLAPVGVLLAVLGYALGTYAAWLCGQLMQIVAP</sequence>
<feature type="transmembrane region" description="Helical" evidence="1">
    <location>
        <begin position="6"/>
        <end position="29"/>
    </location>
</feature>
<keyword evidence="1" id="KW-0472">Membrane</keyword>
<organism evidence="2 3">
    <name type="scientific">Neiella marina</name>
    <dbReference type="NCBI Taxonomy" id="508461"/>
    <lineage>
        <taxon>Bacteria</taxon>
        <taxon>Pseudomonadati</taxon>
        <taxon>Pseudomonadota</taxon>
        <taxon>Gammaproteobacteria</taxon>
        <taxon>Alteromonadales</taxon>
        <taxon>Echinimonadaceae</taxon>
        <taxon>Neiella</taxon>
    </lineage>
</organism>
<dbReference type="PANTHER" id="PTHR34289">
    <property type="entry name" value="PROTEIN, PUTATIVE (DUF819)-RELATED"/>
    <property type="match status" value="1"/>
</dbReference>
<feature type="transmembrane region" description="Helical" evidence="1">
    <location>
        <begin position="78"/>
        <end position="97"/>
    </location>
</feature>
<accession>A0A8J2XPB8</accession>
<feature type="transmembrane region" description="Helical" evidence="1">
    <location>
        <begin position="307"/>
        <end position="327"/>
    </location>
</feature>
<dbReference type="PRINTS" id="PR00173">
    <property type="entry name" value="EDTRNSPORT"/>
</dbReference>
<dbReference type="PANTHER" id="PTHR34289:SF8">
    <property type="entry name" value="DUF819 DOMAIN-CONTAINING PROTEIN"/>
    <property type="match status" value="1"/>
</dbReference>
<dbReference type="AlphaFoldDB" id="A0A8J2XPB8"/>
<comment type="caution">
    <text evidence="2">The sequence shown here is derived from an EMBL/GenBank/DDBJ whole genome shotgun (WGS) entry which is preliminary data.</text>
</comment>
<feature type="transmembrane region" description="Helical" evidence="1">
    <location>
        <begin position="172"/>
        <end position="194"/>
    </location>
</feature>
<feature type="transmembrane region" description="Helical" evidence="1">
    <location>
        <begin position="276"/>
        <end position="295"/>
    </location>
</feature>
<feature type="transmembrane region" description="Helical" evidence="1">
    <location>
        <begin position="333"/>
        <end position="352"/>
    </location>
</feature>
<keyword evidence="3" id="KW-1185">Reference proteome</keyword>
<dbReference type="EMBL" id="BMDX01000009">
    <property type="protein sequence ID" value="GGA78876.1"/>
    <property type="molecule type" value="Genomic_DNA"/>
</dbReference>
<feature type="transmembrane region" description="Helical" evidence="1">
    <location>
        <begin position="386"/>
        <end position="409"/>
    </location>
</feature>
<evidence type="ECO:0000313" key="3">
    <source>
        <dbReference type="Proteomes" id="UP000619743"/>
    </source>
</evidence>
<keyword evidence="1" id="KW-0812">Transmembrane</keyword>
<dbReference type="Proteomes" id="UP000619743">
    <property type="component" value="Unassembled WGS sequence"/>
</dbReference>